<keyword evidence="12 21" id="KW-0371">Homeobox</keyword>
<evidence type="ECO:0000256" key="9">
    <source>
        <dbReference type="ARBA" id="ARBA00022824"/>
    </source>
</evidence>
<feature type="compositionally biased region" description="Low complexity" evidence="23">
    <location>
        <begin position="1"/>
        <end position="17"/>
    </location>
</feature>
<keyword evidence="14" id="KW-0325">Glycoprotein</keyword>
<dbReference type="SMART" id="SM00389">
    <property type="entry name" value="HOX"/>
    <property type="match status" value="1"/>
</dbReference>
<evidence type="ECO:0000256" key="12">
    <source>
        <dbReference type="ARBA" id="ARBA00023155"/>
    </source>
</evidence>
<dbReference type="Gene3D" id="1.10.10.60">
    <property type="entry name" value="Homeodomain-like"/>
    <property type="match status" value="1"/>
</dbReference>
<keyword evidence="13" id="KW-1015">Disulfide bond</keyword>
<dbReference type="InterPro" id="IPR017970">
    <property type="entry name" value="Homeobox_CS"/>
</dbReference>
<name>A0A9Q0M431_BLOTA</name>
<keyword evidence="11 21" id="KW-0238">DNA-binding</keyword>
<evidence type="ECO:0000256" key="3">
    <source>
        <dbReference type="ARBA" id="ARBA00004922"/>
    </source>
</evidence>
<comment type="subcellular location">
    <subcellularLocation>
        <location evidence="2">Endoplasmic reticulum</location>
    </subcellularLocation>
    <subcellularLocation>
        <location evidence="1 21 22">Nucleus</location>
    </subcellularLocation>
</comment>
<evidence type="ECO:0000256" key="14">
    <source>
        <dbReference type="ARBA" id="ARBA00023180"/>
    </source>
</evidence>
<evidence type="ECO:0000256" key="7">
    <source>
        <dbReference type="ARBA" id="ARBA00022676"/>
    </source>
</evidence>
<dbReference type="FunFam" id="1.10.10.60:FF:000291">
    <property type="entry name" value="ALX homeobox protein 1"/>
    <property type="match status" value="1"/>
</dbReference>
<evidence type="ECO:0000256" key="10">
    <source>
        <dbReference type="ARBA" id="ARBA00022976"/>
    </source>
</evidence>
<dbReference type="GO" id="GO:0005634">
    <property type="term" value="C:nucleus"/>
    <property type="evidence" value="ECO:0007669"/>
    <property type="project" value="UniProtKB-SubCell"/>
</dbReference>
<dbReference type="GO" id="GO:0046922">
    <property type="term" value="F:peptide-O-fucosyltransferase activity"/>
    <property type="evidence" value="ECO:0007669"/>
    <property type="project" value="UniProtKB-EC"/>
</dbReference>
<evidence type="ECO:0000256" key="8">
    <source>
        <dbReference type="ARBA" id="ARBA00022679"/>
    </source>
</evidence>
<dbReference type="Pfam" id="PF00046">
    <property type="entry name" value="Homeodomain"/>
    <property type="match status" value="1"/>
</dbReference>
<comment type="catalytic activity">
    <reaction evidence="19">
        <text>L-threonyl-[protein] + GDP-beta-L-fucose = 3-O-(alpha-L-fucosyl)-L-threonyl-[protein] + GDP + H(+)</text>
        <dbReference type="Rhea" id="RHEA:70491"/>
        <dbReference type="Rhea" id="RHEA-COMP:11060"/>
        <dbReference type="Rhea" id="RHEA-COMP:17915"/>
        <dbReference type="ChEBI" id="CHEBI:15378"/>
        <dbReference type="ChEBI" id="CHEBI:30013"/>
        <dbReference type="ChEBI" id="CHEBI:57273"/>
        <dbReference type="ChEBI" id="CHEBI:58189"/>
        <dbReference type="ChEBI" id="CHEBI:189631"/>
        <dbReference type="EC" id="2.4.1.221"/>
    </reaction>
    <physiologicalReaction direction="left-to-right" evidence="19">
        <dbReference type="Rhea" id="RHEA:70492"/>
    </physiologicalReaction>
</comment>
<feature type="region of interest" description="Disordered" evidence="23">
    <location>
        <begin position="160"/>
        <end position="211"/>
    </location>
</feature>
<feature type="region of interest" description="Disordered" evidence="23">
    <location>
        <begin position="390"/>
        <end position="444"/>
    </location>
</feature>
<dbReference type="InterPro" id="IPR001356">
    <property type="entry name" value="HD"/>
</dbReference>
<feature type="DNA-binding region" description="Homeobox" evidence="21">
    <location>
        <begin position="203"/>
        <end position="262"/>
    </location>
</feature>
<evidence type="ECO:0000256" key="21">
    <source>
        <dbReference type="PROSITE-ProRule" id="PRU00108"/>
    </source>
</evidence>
<feature type="compositionally biased region" description="Polar residues" evidence="23">
    <location>
        <begin position="168"/>
        <end position="189"/>
    </location>
</feature>
<dbReference type="GO" id="GO:0006004">
    <property type="term" value="P:fucose metabolic process"/>
    <property type="evidence" value="ECO:0007669"/>
    <property type="project" value="UniProtKB-KW"/>
</dbReference>
<dbReference type="EC" id="2.4.1.221" evidence="5"/>
<keyword evidence="9" id="KW-0256">Endoplasmic reticulum</keyword>
<reference evidence="25" key="1">
    <citation type="submission" date="2022-12" db="EMBL/GenBank/DDBJ databases">
        <title>Genome assemblies of Blomia tropicalis.</title>
        <authorList>
            <person name="Cui Y."/>
        </authorList>
    </citation>
    <scope>NUCLEOTIDE SEQUENCE</scope>
    <source>
        <tissue evidence="25">Adult mites</tissue>
    </source>
</reference>
<evidence type="ECO:0000313" key="26">
    <source>
        <dbReference type="Proteomes" id="UP001142055"/>
    </source>
</evidence>
<evidence type="ECO:0000256" key="20">
    <source>
        <dbReference type="ARBA" id="ARBA00048647"/>
    </source>
</evidence>
<dbReference type="GO" id="GO:0007219">
    <property type="term" value="P:Notch signaling pathway"/>
    <property type="evidence" value="ECO:0007669"/>
    <property type="project" value="UniProtKB-KW"/>
</dbReference>
<comment type="catalytic activity">
    <reaction evidence="20">
        <text>L-seryl-[protein] + GDP-beta-L-fucose = 3-O-(alpha-L-fucosyl)-L-seryl-[protein] + GDP + H(+)</text>
        <dbReference type="Rhea" id="RHEA:63644"/>
        <dbReference type="Rhea" id="RHEA-COMP:9863"/>
        <dbReference type="Rhea" id="RHEA-COMP:17914"/>
        <dbReference type="ChEBI" id="CHEBI:15378"/>
        <dbReference type="ChEBI" id="CHEBI:29999"/>
        <dbReference type="ChEBI" id="CHEBI:57273"/>
        <dbReference type="ChEBI" id="CHEBI:58189"/>
        <dbReference type="ChEBI" id="CHEBI:189632"/>
        <dbReference type="EC" id="2.4.1.221"/>
    </reaction>
    <physiologicalReaction direction="left-to-right" evidence="20">
        <dbReference type="Rhea" id="RHEA:63645"/>
    </physiologicalReaction>
</comment>
<dbReference type="PROSITE" id="PS00027">
    <property type="entry name" value="HOMEOBOX_1"/>
    <property type="match status" value="1"/>
</dbReference>
<dbReference type="Proteomes" id="UP001142055">
    <property type="component" value="Chromosome 3"/>
</dbReference>
<proteinExistence type="inferred from homology"/>
<dbReference type="GO" id="GO:0000981">
    <property type="term" value="F:DNA-binding transcription factor activity, RNA polymerase II-specific"/>
    <property type="evidence" value="ECO:0007669"/>
    <property type="project" value="InterPro"/>
</dbReference>
<evidence type="ECO:0000256" key="17">
    <source>
        <dbReference type="ARBA" id="ARBA00023277"/>
    </source>
</evidence>
<keyword evidence="15 21" id="KW-0539">Nucleus</keyword>
<keyword evidence="8" id="KW-0808">Transferase</keyword>
<dbReference type="PANTHER" id="PTHR21420:SF10">
    <property type="entry name" value="GDP-FUCOSE PROTEIN O-FUCOSYLTRANSFERASE 1"/>
    <property type="match status" value="1"/>
</dbReference>
<evidence type="ECO:0000256" key="1">
    <source>
        <dbReference type="ARBA" id="ARBA00004123"/>
    </source>
</evidence>
<evidence type="ECO:0000256" key="4">
    <source>
        <dbReference type="ARBA" id="ARBA00010626"/>
    </source>
</evidence>
<keyword evidence="26" id="KW-1185">Reference proteome</keyword>
<dbReference type="PROSITE" id="PS50071">
    <property type="entry name" value="HOMEOBOX_2"/>
    <property type="match status" value="1"/>
</dbReference>
<dbReference type="PANTHER" id="PTHR21420">
    <property type="entry name" value="GDP-FUCOSE PROTEIN O-FUCOSYLTRANSFERASE 1"/>
    <property type="match status" value="1"/>
</dbReference>
<evidence type="ECO:0000259" key="24">
    <source>
        <dbReference type="PROSITE" id="PS50071"/>
    </source>
</evidence>
<dbReference type="Gene3D" id="3.40.50.11350">
    <property type="match status" value="1"/>
</dbReference>
<dbReference type="GO" id="GO:0005783">
    <property type="term" value="C:endoplasmic reticulum"/>
    <property type="evidence" value="ECO:0007669"/>
    <property type="project" value="UniProtKB-SubCell"/>
</dbReference>
<comment type="caution">
    <text evidence="25">The sequence shown here is derived from an EMBL/GenBank/DDBJ whole genome shotgun (WGS) entry which is preliminary data.</text>
</comment>
<dbReference type="InterPro" id="IPR019378">
    <property type="entry name" value="GDP-Fuc_O-FucTrfase"/>
</dbReference>
<evidence type="ECO:0000256" key="23">
    <source>
        <dbReference type="SAM" id="MobiDB-lite"/>
    </source>
</evidence>
<feature type="compositionally biased region" description="Polar residues" evidence="23">
    <location>
        <begin position="393"/>
        <end position="416"/>
    </location>
</feature>
<protein>
    <recommendedName>
        <fullName evidence="6">GDP-fucose protein O-fucosyltransferase 1</fullName>
        <ecNumber evidence="5">2.4.1.221</ecNumber>
    </recommendedName>
    <alternativeName>
        <fullName evidence="18">Peptide-O-fucosyltransferase 1</fullName>
    </alternativeName>
</protein>
<evidence type="ECO:0000313" key="25">
    <source>
        <dbReference type="EMBL" id="KAJ6218572.1"/>
    </source>
</evidence>
<dbReference type="AlphaFoldDB" id="A0A9Q0M431"/>
<dbReference type="CDD" id="cd00086">
    <property type="entry name" value="homeodomain"/>
    <property type="match status" value="1"/>
</dbReference>
<evidence type="ECO:0000256" key="19">
    <source>
        <dbReference type="ARBA" id="ARBA00047273"/>
    </source>
</evidence>
<keyword evidence="16" id="KW-0294">Fucose metabolism</keyword>
<dbReference type="GO" id="GO:0003677">
    <property type="term" value="F:DNA binding"/>
    <property type="evidence" value="ECO:0007669"/>
    <property type="project" value="UniProtKB-UniRule"/>
</dbReference>
<evidence type="ECO:0000256" key="16">
    <source>
        <dbReference type="ARBA" id="ARBA00023253"/>
    </source>
</evidence>
<dbReference type="Gene3D" id="3.40.50.11340">
    <property type="match status" value="1"/>
</dbReference>
<dbReference type="EMBL" id="JAPWDV010000003">
    <property type="protein sequence ID" value="KAJ6218572.1"/>
    <property type="molecule type" value="Genomic_DNA"/>
</dbReference>
<dbReference type="InterPro" id="IPR039922">
    <property type="entry name" value="POFUT1"/>
</dbReference>
<dbReference type="Pfam" id="PF10250">
    <property type="entry name" value="O-FucT"/>
    <property type="match status" value="1"/>
</dbReference>
<dbReference type="SUPFAM" id="SSF46689">
    <property type="entry name" value="Homeodomain-like"/>
    <property type="match status" value="1"/>
</dbReference>
<organism evidence="25 26">
    <name type="scientific">Blomia tropicalis</name>
    <name type="common">Mite</name>
    <dbReference type="NCBI Taxonomy" id="40697"/>
    <lineage>
        <taxon>Eukaryota</taxon>
        <taxon>Metazoa</taxon>
        <taxon>Ecdysozoa</taxon>
        <taxon>Arthropoda</taxon>
        <taxon>Chelicerata</taxon>
        <taxon>Arachnida</taxon>
        <taxon>Acari</taxon>
        <taxon>Acariformes</taxon>
        <taxon>Sarcoptiformes</taxon>
        <taxon>Astigmata</taxon>
        <taxon>Glycyphagoidea</taxon>
        <taxon>Echimyopodidae</taxon>
        <taxon>Blomia</taxon>
    </lineage>
</organism>
<keyword evidence="17" id="KW-0119">Carbohydrate metabolism</keyword>
<evidence type="ECO:0000256" key="13">
    <source>
        <dbReference type="ARBA" id="ARBA00023157"/>
    </source>
</evidence>
<comment type="pathway">
    <text evidence="3">Protein modification; protein glycosylation.</text>
</comment>
<feature type="region of interest" description="Disordered" evidence="23">
    <location>
        <begin position="1"/>
        <end position="29"/>
    </location>
</feature>
<dbReference type="InterPro" id="IPR009057">
    <property type="entry name" value="Homeodomain-like_sf"/>
</dbReference>
<evidence type="ECO:0000256" key="15">
    <source>
        <dbReference type="ARBA" id="ARBA00023242"/>
    </source>
</evidence>
<evidence type="ECO:0000256" key="6">
    <source>
        <dbReference type="ARBA" id="ARBA00021745"/>
    </source>
</evidence>
<gene>
    <name evidence="25" type="ORF">RDWZM_009729</name>
</gene>
<evidence type="ECO:0000256" key="18">
    <source>
        <dbReference type="ARBA" id="ARBA00033080"/>
    </source>
</evidence>
<feature type="domain" description="Homeobox" evidence="24">
    <location>
        <begin position="201"/>
        <end position="261"/>
    </location>
</feature>
<comment type="similarity">
    <text evidence="4">Belongs to the glycosyltransferase 65 family.</text>
</comment>
<evidence type="ECO:0000256" key="11">
    <source>
        <dbReference type="ARBA" id="ARBA00023125"/>
    </source>
</evidence>
<sequence>MDLTSKSSSSPSSISSSATKVDGDKSPTSSADCVLCTPIHSYISSSPSNAECKSTSASIDRCRSSPTIQLRSNIATTSTNRISENVNSCSQYEQIIMDTRRPNTANTSQLTDSQSGTSLYHSSTPIGLMTPRWNGHIGHHQDQQHQPQILMQGPYSIELASSSSSQSANNLKHLNSGSSTNGQQHNYETNDPGEDIFGARRRQRRNRTTFTSSQLNQLESLFTKTHYPDVVLRETLASKINLSESRVQVWFQNRRAKWRKMDRRPLKMASDILHETSSRTVLNNNVDTQSAPTCRTPMTMANRNGRSSSQIFSQMGDHSMINFAHHPQQASAHTTFYHGNGYGMAYCHSNGVTPTMQASNTTGSNTMNTIPSMIGKPISLSSILASSGITSANISPTRPKSSPGQVDNRNIENGSPFNDKVRSIDGDDDDEMHSKSPNSKNDKMFIVPDTKRQNVIYDYSWNRENDSNDGRFGNQAEQFLGTFQFAKHLNRTLILPPFIEYVKYKINFVPFKKYFEIKHLITYHKVMTMDQFMSSIANTVWKIEDRSIACYSSRTFSDEKTKNDCNPFEGSPFKEFWYHLNVTSFNRGSIFYGPMQTDYSYANDWKAKYGHVPVLTFVGAPSSFPTNSKAVQLQQFVHFTETISDDTKRYREERGFARRPYLSIHIRHGSDWSRACDLLRDENHGMTQLFSSQQCLGSWVNKKDNQPPIISSIRYDLCMPHEDQIVDSIEHALSRYDDRHPNQPPIEDIHIATDMDNQTLWSQLHRRLSRSMVTLHTSRVTYYGDGRQVRHDNDPHYMVDLYLMSYANVFIGNCISSFSGFASRYRMYNLHLESETHFFAFESPSNHVHRWSHDEL</sequence>
<evidence type="ECO:0000256" key="5">
    <source>
        <dbReference type="ARBA" id="ARBA00012196"/>
    </source>
</evidence>
<evidence type="ECO:0000256" key="2">
    <source>
        <dbReference type="ARBA" id="ARBA00004240"/>
    </source>
</evidence>
<keyword evidence="7" id="KW-0328">Glycosyltransferase</keyword>
<accession>A0A9Q0M431</accession>
<keyword evidence="10" id="KW-0914">Notch signaling pathway</keyword>
<evidence type="ECO:0000256" key="22">
    <source>
        <dbReference type="RuleBase" id="RU000682"/>
    </source>
</evidence>